<dbReference type="InterPro" id="IPR011990">
    <property type="entry name" value="TPR-like_helical_dom_sf"/>
</dbReference>
<dbReference type="GO" id="GO:0003676">
    <property type="term" value="F:nucleic acid binding"/>
    <property type="evidence" value="ECO:0007669"/>
    <property type="project" value="InterPro"/>
</dbReference>
<dbReference type="InterPro" id="IPR039190">
    <property type="entry name" value="TTC14"/>
</dbReference>
<dbReference type="eggNOG" id="ENOG502QPJ1">
    <property type="taxonomic scope" value="Eukaryota"/>
</dbReference>
<dbReference type="PROSITE" id="PS50126">
    <property type="entry name" value="S1"/>
    <property type="match status" value="1"/>
</dbReference>
<dbReference type="STRING" id="400682.A0A1X7UXS1"/>
<dbReference type="EnsemblMetazoa" id="XM_019996332.1">
    <property type="protein sequence ID" value="XP_019851891.1"/>
    <property type="gene ID" value="LOC105312731"/>
</dbReference>
<evidence type="ECO:0000313" key="4">
    <source>
        <dbReference type="EnsemblMetazoa" id="Aqu2.1.32157_001"/>
    </source>
</evidence>
<dbReference type="Pfam" id="PF13424">
    <property type="entry name" value="TPR_12"/>
    <property type="match status" value="1"/>
</dbReference>
<reference evidence="5" key="1">
    <citation type="journal article" date="2010" name="Nature">
        <title>The Amphimedon queenslandica genome and the evolution of animal complexity.</title>
        <authorList>
            <person name="Srivastava M."/>
            <person name="Simakov O."/>
            <person name="Chapman J."/>
            <person name="Fahey B."/>
            <person name="Gauthier M.E."/>
            <person name="Mitros T."/>
            <person name="Richards G.S."/>
            <person name="Conaco C."/>
            <person name="Dacre M."/>
            <person name="Hellsten U."/>
            <person name="Larroux C."/>
            <person name="Putnam N.H."/>
            <person name="Stanke M."/>
            <person name="Adamska M."/>
            <person name="Darling A."/>
            <person name="Degnan S.M."/>
            <person name="Oakley T.H."/>
            <person name="Plachetzki D.C."/>
            <person name="Zhai Y."/>
            <person name="Adamski M."/>
            <person name="Calcino A."/>
            <person name="Cummins S.F."/>
            <person name="Goodstein D.M."/>
            <person name="Harris C."/>
            <person name="Jackson D.J."/>
            <person name="Leys S.P."/>
            <person name="Shu S."/>
            <person name="Woodcroft B.J."/>
            <person name="Vervoort M."/>
            <person name="Kosik K.S."/>
            <person name="Manning G."/>
            <person name="Degnan B.M."/>
            <person name="Rokhsar D.S."/>
        </authorList>
    </citation>
    <scope>NUCLEOTIDE SEQUENCE [LARGE SCALE GENOMIC DNA]</scope>
</reference>
<dbReference type="OMA" id="HASEFEI"/>
<evidence type="ECO:0000256" key="2">
    <source>
        <dbReference type="SAM" id="MobiDB-lite"/>
    </source>
</evidence>
<reference evidence="4" key="2">
    <citation type="submission" date="2017-05" db="UniProtKB">
        <authorList>
            <consortium name="EnsemblMetazoa"/>
        </authorList>
    </citation>
    <scope>IDENTIFICATION</scope>
</reference>
<dbReference type="SMART" id="SM00028">
    <property type="entry name" value="TPR"/>
    <property type="match status" value="3"/>
</dbReference>
<feature type="repeat" description="TPR" evidence="1">
    <location>
        <begin position="374"/>
        <end position="407"/>
    </location>
</feature>
<dbReference type="InterPro" id="IPR019734">
    <property type="entry name" value="TPR_rpt"/>
</dbReference>
<organism evidence="4">
    <name type="scientific">Amphimedon queenslandica</name>
    <name type="common">Sponge</name>
    <dbReference type="NCBI Taxonomy" id="400682"/>
    <lineage>
        <taxon>Eukaryota</taxon>
        <taxon>Metazoa</taxon>
        <taxon>Porifera</taxon>
        <taxon>Demospongiae</taxon>
        <taxon>Heteroscleromorpha</taxon>
        <taxon>Haplosclerida</taxon>
        <taxon>Niphatidae</taxon>
        <taxon>Amphimedon</taxon>
    </lineage>
</organism>
<dbReference type="OrthoDB" id="1914839at2759"/>
<evidence type="ECO:0000259" key="3">
    <source>
        <dbReference type="PROSITE" id="PS50126"/>
    </source>
</evidence>
<dbReference type="InterPro" id="IPR003029">
    <property type="entry name" value="S1_domain"/>
</dbReference>
<sequence>MMEEEVLGSSNYYSFSSPVSDYNYNSNEEKNDSEGQHVKSRDLSPSDPFIDKVTDFTQKHKDLLNRLCSYDNHSTHSTTNTCSVMDTSVMYGDFPPIEYQMMIDVSYRTERALQLMVPGQLVEGFVSKVSSNGLAIELTELLPSTSSSSSLLLAVRREIAGLRIKGLVKVENLASDPAKAKDALKEYQIDDVVQGLILGVEAGVVQVSFCTDDTELKLGYIDIDVPLPPKIPKPTDYIDKLTRSSGFKNPSCVDNLKSVLGLSTASPQSFSFLRPISMTEIKDGEYYDSLRKSQRSKWSMDTVASGVECFKKHQYEDALKHFNYALEIDTENVEAMVARGALYANKGKYEKAIKDFESALTINHTHSNAKKYLVETQTAYGRELERQGEFKVALRCYREALADNPESEPAKTRAALLTAALEKKAAELREKERKRKEEEQRLKKLQKIIEKDRRHKKHKKKSKKRSSDRKRHHYSSDSSHNDSPPHKH</sequence>
<name>A0A1X7UXS1_AMPQE</name>
<dbReference type="PANTHER" id="PTHR23184:SF9">
    <property type="entry name" value="TETRATRICOPEPTIDE REPEAT PROTEIN 14"/>
    <property type="match status" value="1"/>
</dbReference>
<keyword evidence="1" id="KW-0802">TPR repeat</keyword>
<dbReference type="PROSITE" id="PS50293">
    <property type="entry name" value="TPR_REGION"/>
    <property type="match status" value="1"/>
</dbReference>
<feature type="compositionally biased region" description="Basic residues" evidence="2">
    <location>
        <begin position="453"/>
        <end position="473"/>
    </location>
</feature>
<dbReference type="SUPFAM" id="SSF48452">
    <property type="entry name" value="TPR-like"/>
    <property type="match status" value="1"/>
</dbReference>
<feature type="compositionally biased region" description="Basic and acidic residues" evidence="2">
    <location>
        <begin position="27"/>
        <end position="46"/>
    </location>
</feature>
<evidence type="ECO:0000256" key="1">
    <source>
        <dbReference type="PROSITE-ProRule" id="PRU00339"/>
    </source>
</evidence>
<feature type="region of interest" description="Disordered" evidence="2">
    <location>
        <begin position="446"/>
        <end position="488"/>
    </location>
</feature>
<feature type="repeat" description="TPR" evidence="1">
    <location>
        <begin position="333"/>
        <end position="366"/>
    </location>
</feature>
<feature type="domain" description="S1 motif" evidence="3">
    <location>
        <begin position="119"/>
        <end position="210"/>
    </location>
</feature>
<dbReference type="PANTHER" id="PTHR23184">
    <property type="entry name" value="TETRATRICOPEPTIDE REPEAT PROTEIN 14"/>
    <property type="match status" value="1"/>
</dbReference>
<proteinExistence type="predicted"/>
<dbReference type="KEGG" id="aqu:105312731"/>
<dbReference type="Proteomes" id="UP000007879">
    <property type="component" value="Unassembled WGS sequence"/>
</dbReference>
<evidence type="ECO:0000313" key="5">
    <source>
        <dbReference type="Proteomes" id="UP000007879"/>
    </source>
</evidence>
<dbReference type="EnsemblMetazoa" id="Aqu2.1.32157_001">
    <property type="protein sequence ID" value="Aqu2.1.32157_001"/>
    <property type="gene ID" value="Aqu2.1.32157"/>
</dbReference>
<dbReference type="InterPro" id="IPR012340">
    <property type="entry name" value="NA-bd_OB-fold"/>
</dbReference>
<accession>A0A1X7UXS1</accession>
<feature type="region of interest" description="Disordered" evidence="2">
    <location>
        <begin position="23"/>
        <end position="46"/>
    </location>
</feature>
<dbReference type="PROSITE" id="PS50005">
    <property type="entry name" value="TPR"/>
    <property type="match status" value="2"/>
</dbReference>
<dbReference type="Gene3D" id="1.25.40.10">
    <property type="entry name" value="Tetratricopeptide repeat domain"/>
    <property type="match status" value="1"/>
</dbReference>
<feature type="compositionally biased region" description="Basic and acidic residues" evidence="2">
    <location>
        <begin position="479"/>
        <end position="488"/>
    </location>
</feature>
<keyword evidence="5" id="KW-1185">Reference proteome</keyword>
<dbReference type="InParanoid" id="A0A1X7UXS1"/>
<gene>
    <name evidence="4" type="primary">105312731</name>
</gene>
<dbReference type="AlphaFoldDB" id="A0A1X7UXS1"/>
<protein>
    <recommendedName>
        <fullName evidence="3">S1 motif domain-containing protein</fullName>
    </recommendedName>
</protein>
<dbReference type="Gene3D" id="2.40.50.140">
    <property type="entry name" value="Nucleic acid-binding proteins"/>
    <property type="match status" value="1"/>
</dbReference>